<organism evidence="4">
    <name type="scientific">Vitis vinifera</name>
    <name type="common">Grape</name>
    <dbReference type="NCBI Taxonomy" id="29760"/>
    <lineage>
        <taxon>Eukaryota</taxon>
        <taxon>Viridiplantae</taxon>
        <taxon>Streptophyta</taxon>
        <taxon>Embryophyta</taxon>
        <taxon>Tracheophyta</taxon>
        <taxon>Spermatophyta</taxon>
        <taxon>Magnoliopsida</taxon>
        <taxon>eudicotyledons</taxon>
        <taxon>Gunneridae</taxon>
        <taxon>Pentapetalae</taxon>
        <taxon>rosids</taxon>
        <taxon>Vitales</taxon>
        <taxon>Vitaceae</taxon>
        <taxon>Viteae</taxon>
        <taxon>Vitis</taxon>
    </lineage>
</organism>
<evidence type="ECO:0000256" key="1">
    <source>
        <dbReference type="ARBA" id="ARBA00010199"/>
    </source>
</evidence>
<protein>
    <recommendedName>
        <fullName evidence="2">Protein DETOXIFICATION</fullName>
    </recommendedName>
    <alternativeName>
        <fullName evidence="2">Multidrug and toxic compound extrusion protein</fullName>
    </alternativeName>
</protein>
<keyword evidence="2" id="KW-1133">Transmembrane helix</keyword>
<feature type="transmembrane region" description="Helical" evidence="2">
    <location>
        <begin position="510"/>
        <end position="530"/>
    </location>
</feature>
<dbReference type="GO" id="GO:0015297">
    <property type="term" value="F:antiporter activity"/>
    <property type="evidence" value="ECO:0007669"/>
    <property type="project" value="InterPro"/>
</dbReference>
<dbReference type="PANTHER" id="PTHR11439:SF455">
    <property type="entry name" value="RLK (RECEPTOR-LIKE PROTEIN KINASE) 8, PUTATIVE-RELATED"/>
    <property type="match status" value="1"/>
</dbReference>
<keyword evidence="2" id="KW-0812">Transmembrane</keyword>
<evidence type="ECO:0000256" key="2">
    <source>
        <dbReference type="RuleBase" id="RU004914"/>
    </source>
</evidence>
<feature type="transmembrane region" description="Helical" evidence="2">
    <location>
        <begin position="446"/>
        <end position="467"/>
    </location>
</feature>
<accession>A5BRZ5</accession>
<sequence length="551" mass="62381">MSVANFGRLQEPFRRRKMVSARFRRHSRGLRNIFATPSYLHQAAKLASTLRFLASFSRHKSHRQKEKHLTVQKCCEITSQQKGDFTTLCKMLPSARSDWLVMAATSSFQLRIAHRLKHWIVDFLSFEMALLRNHTWSLVPPPPSTHIVGCRWIYKLKYLPNGSVERYKARLVAQGFTQTPGVDYFDTFSPVVKPCTIRLILALGVSFQWPIRQLDVENAFLNGDLQDEMEASKPVPTPGSLRRTLFQSDGVPLPDPSEYRCIVGALQYVTLTRPDIAFAVNKACQFMAKPSDVHWLAVKSILRYLKGTISLGLHFQPSTSMELQGYSDADWASCLNDRRSTSGYCVFLGSNLISWSSSKQRLVSKSSAESEYQGLFSLTTELFGMACSLQTLCGQSFGAKQYHMLSIYLQRSWLVVTIASLFLLALFIFTTLILKAVGQEEEITKLAGYISCWPIPVMFAFIVSYTCKIYLQAQSKNMTITYLAAFSLVIHVFLSWILAVKYKFGLEGALVSTALAYWIPNIGQLMLIFYGGCPETWKGFSSLVFKRIYGL</sequence>
<comment type="caution">
    <text evidence="2">Lacks conserved residue(s) required for the propagation of feature annotation.</text>
</comment>
<dbReference type="SUPFAM" id="SSF56672">
    <property type="entry name" value="DNA/RNA polymerases"/>
    <property type="match status" value="1"/>
</dbReference>
<dbReference type="GO" id="GO:0016020">
    <property type="term" value="C:membrane"/>
    <property type="evidence" value="ECO:0007669"/>
    <property type="project" value="InterPro"/>
</dbReference>
<dbReference type="PANTHER" id="PTHR11439">
    <property type="entry name" value="GAG-POL-RELATED RETROTRANSPOSON"/>
    <property type="match status" value="1"/>
</dbReference>
<dbReference type="Pfam" id="PF01554">
    <property type="entry name" value="MatE"/>
    <property type="match status" value="1"/>
</dbReference>
<dbReference type="OrthoDB" id="2126698at2759"/>
<evidence type="ECO:0000259" key="3">
    <source>
        <dbReference type="Pfam" id="PF07727"/>
    </source>
</evidence>
<dbReference type="Pfam" id="PF07727">
    <property type="entry name" value="RVT_2"/>
    <property type="match status" value="1"/>
</dbReference>
<keyword evidence="2" id="KW-0472">Membrane</keyword>
<dbReference type="CDD" id="cd09272">
    <property type="entry name" value="RNase_HI_RT_Ty1"/>
    <property type="match status" value="1"/>
</dbReference>
<feature type="domain" description="Reverse transcriptase Ty1/copia-type" evidence="3">
    <location>
        <begin position="133"/>
        <end position="235"/>
    </location>
</feature>
<dbReference type="InterPro" id="IPR002528">
    <property type="entry name" value="MATE_fam"/>
</dbReference>
<dbReference type="InterPro" id="IPR013103">
    <property type="entry name" value="RVT_2"/>
</dbReference>
<comment type="similarity">
    <text evidence="1 2">Belongs to the multi antimicrobial extrusion (MATE) (TC 2.A.66.1) family.</text>
</comment>
<reference evidence="4" key="1">
    <citation type="journal article" date="2007" name="PLoS ONE">
        <title>The first genome sequence of an elite grapevine cultivar (Pinot noir Vitis vinifera L.): coping with a highly heterozygous genome.</title>
        <authorList>
            <person name="Velasco R."/>
            <person name="Zharkikh A."/>
            <person name="Troggio M."/>
            <person name="Cartwright D.A."/>
            <person name="Cestaro A."/>
            <person name="Pruss D."/>
            <person name="Pindo M."/>
            <person name="FitzGerald L.M."/>
            <person name="Vezzulli S."/>
            <person name="Reid J."/>
            <person name="Malacarne G."/>
            <person name="Iliev D."/>
            <person name="Coppola G."/>
            <person name="Wardell B."/>
            <person name="Micheletti D."/>
            <person name="Macalma T."/>
            <person name="Facci M."/>
            <person name="Mitchell J.T."/>
            <person name="Perazzolli M."/>
            <person name="Eldredge G."/>
            <person name="Gatto P."/>
            <person name="Oyzerski R."/>
            <person name="Moretto M."/>
            <person name="Gutin N."/>
            <person name="Stefanini M."/>
            <person name="Chen Y."/>
            <person name="Segala C."/>
            <person name="Davenport C."/>
            <person name="Dematte L."/>
            <person name="Mraz A."/>
            <person name="Battilana J."/>
            <person name="Stormo K."/>
            <person name="Costa F."/>
            <person name="Tao Q."/>
            <person name="Si-Ammour A."/>
            <person name="Harkins T."/>
            <person name="Lackey A."/>
            <person name="Perbost C."/>
            <person name="Taillon B."/>
            <person name="Stella A."/>
            <person name="Solovyev V."/>
            <person name="Fawcett J.A."/>
            <person name="Sterck L."/>
            <person name="Vandepoele K."/>
            <person name="Grando S.M."/>
            <person name="Toppo S."/>
            <person name="Moser C."/>
            <person name="Lanchbury J."/>
            <person name="Bogden R."/>
            <person name="Skolnick M."/>
            <person name="Sgaramella V."/>
            <person name="Bhatnagar S.K."/>
            <person name="Fontana P."/>
            <person name="Gutin A."/>
            <person name="Van de Peer Y."/>
            <person name="Salamini F."/>
            <person name="Viola R."/>
        </authorList>
    </citation>
    <scope>NUCLEOTIDE SEQUENCE</scope>
</reference>
<proteinExistence type="inferred from homology"/>
<dbReference type="GO" id="GO:0042910">
    <property type="term" value="F:xenobiotic transmembrane transporter activity"/>
    <property type="evidence" value="ECO:0007669"/>
    <property type="project" value="InterPro"/>
</dbReference>
<gene>
    <name evidence="4" type="ORF">VITISV_022027</name>
</gene>
<feature type="transmembrane region" description="Helical" evidence="2">
    <location>
        <begin position="413"/>
        <end position="434"/>
    </location>
</feature>
<feature type="transmembrane region" description="Helical" evidence="2">
    <location>
        <begin position="479"/>
        <end position="498"/>
    </location>
</feature>
<dbReference type="EMBL" id="AM468894">
    <property type="protein sequence ID" value="CAN74921.1"/>
    <property type="molecule type" value="Genomic_DNA"/>
</dbReference>
<evidence type="ECO:0000313" key="4">
    <source>
        <dbReference type="EMBL" id="CAN74921.1"/>
    </source>
</evidence>
<dbReference type="InterPro" id="IPR043502">
    <property type="entry name" value="DNA/RNA_pol_sf"/>
</dbReference>
<name>A5BRZ5_VITVI</name>
<dbReference type="AlphaFoldDB" id="A5BRZ5"/>